<feature type="non-terminal residue" evidence="3">
    <location>
        <position position="1"/>
    </location>
</feature>
<evidence type="ECO:0000256" key="1">
    <source>
        <dbReference type="SAM" id="Coils"/>
    </source>
</evidence>
<organism evidence="3 4">
    <name type="scientific">Linum tenue</name>
    <dbReference type="NCBI Taxonomy" id="586396"/>
    <lineage>
        <taxon>Eukaryota</taxon>
        <taxon>Viridiplantae</taxon>
        <taxon>Streptophyta</taxon>
        <taxon>Embryophyta</taxon>
        <taxon>Tracheophyta</taxon>
        <taxon>Spermatophyta</taxon>
        <taxon>Magnoliopsida</taxon>
        <taxon>eudicotyledons</taxon>
        <taxon>Gunneridae</taxon>
        <taxon>Pentapetalae</taxon>
        <taxon>rosids</taxon>
        <taxon>fabids</taxon>
        <taxon>Malpighiales</taxon>
        <taxon>Linaceae</taxon>
        <taxon>Linum</taxon>
    </lineage>
</organism>
<reference evidence="3" key="1">
    <citation type="submission" date="2022-08" db="EMBL/GenBank/DDBJ databases">
        <authorList>
            <person name="Gutierrez-Valencia J."/>
        </authorList>
    </citation>
    <scope>NUCLEOTIDE SEQUENCE</scope>
</reference>
<dbReference type="AlphaFoldDB" id="A0AAV0LD93"/>
<feature type="region of interest" description="Disordered" evidence="2">
    <location>
        <begin position="183"/>
        <end position="253"/>
    </location>
</feature>
<accession>A0AAV0LD93</accession>
<sequence>PLFPLARRFLFLLLISLCRCYLFPFVRRPLLRVFLCVLLKAPPSLISTHWVILTPFSPCAFCYLGFSNQVIALHEASRVVPSGTSSFSARFRFQGVEDAFQHIVTRRDNGFLPARYRLRRCTRFSSKTRFAAHLSLMASNNSQPSTSMGGASVPSKGKAKDSSSQVRKMDFDYSRLVKMTKKAHCTSRVGSQKAPSAPTGRVLHSSEQAPDATREATSPHLFLPLDPRDHLPEKTLGKRPASMSSPAEVKKKKKKIGLESIDEILAPPRSRHVVKPKELVPISPSAALNVPSAFTSAMELKNFLKPTLDEGTSPAGSACQHLFQAMLDVVALSDKSLENRERAHKNYVLASQMKTDKATLQGVNSRLESELSLVKQQLSDSLAAGSASARKEMEKELALRKKKIEDLERELQAVSTAKGRQQEEFRNKLAKEREDTVDVHLASAEFCDWKRDLLTVVKKRAFIGITIRFGPITLT</sequence>
<keyword evidence="1" id="KW-0175">Coiled coil</keyword>
<dbReference type="EMBL" id="CAMGYJ010000006">
    <property type="protein sequence ID" value="CAI0431867.1"/>
    <property type="molecule type" value="Genomic_DNA"/>
</dbReference>
<evidence type="ECO:0000256" key="2">
    <source>
        <dbReference type="SAM" id="MobiDB-lite"/>
    </source>
</evidence>
<feature type="compositionally biased region" description="Basic and acidic residues" evidence="2">
    <location>
        <begin position="226"/>
        <end position="236"/>
    </location>
</feature>
<gene>
    <name evidence="3" type="ORF">LITE_LOCUS23197</name>
</gene>
<evidence type="ECO:0000313" key="4">
    <source>
        <dbReference type="Proteomes" id="UP001154282"/>
    </source>
</evidence>
<keyword evidence="4" id="KW-1185">Reference proteome</keyword>
<dbReference type="Proteomes" id="UP001154282">
    <property type="component" value="Unassembled WGS sequence"/>
</dbReference>
<evidence type="ECO:0000313" key="3">
    <source>
        <dbReference type="EMBL" id="CAI0431867.1"/>
    </source>
</evidence>
<name>A0AAV0LD93_9ROSI</name>
<proteinExistence type="predicted"/>
<protein>
    <submittedName>
        <fullName evidence="3">Uncharacterized protein</fullName>
    </submittedName>
</protein>
<feature type="region of interest" description="Disordered" evidence="2">
    <location>
        <begin position="141"/>
        <end position="166"/>
    </location>
</feature>
<feature type="coiled-coil region" evidence="1">
    <location>
        <begin position="390"/>
        <end position="424"/>
    </location>
</feature>
<comment type="caution">
    <text evidence="3">The sequence shown here is derived from an EMBL/GenBank/DDBJ whole genome shotgun (WGS) entry which is preliminary data.</text>
</comment>